<name>A0A1M5U856_9GAMM</name>
<gene>
    <name evidence="3" type="ORF">SAMN02745129_2446</name>
</gene>
<dbReference type="AlphaFoldDB" id="A0A1M5U856"/>
<dbReference type="STRING" id="299255.SAMN02745129_2446"/>
<dbReference type="EMBL" id="FQXG01000003">
    <property type="protein sequence ID" value="SHH59100.1"/>
    <property type="molecule type" value="Genomic_DNA"/>
</dbReference>
<feature type="compositionally biased region" description="Low complexity" evidence="1">
    <location>
        <begin position="256"/>
        <end position="265"/>
    </location>
</feature>
<proteinExistence type="predicted"/>
<feature type="region of interest" description="Disordered" evidence="1">
    <location>
        <begin position="74"/>
        <end position="124"/>
    </location>
</feature>
<feature type="region of interest" description="Disordered" evidence="1">
    <location>
        <begin position="247"/>
        <end position="279"/>
    </location>
</feature>
<feature type="transmembrane region" description="Helical" evidence="2">
    <location>
        <begin position="48"/>
        <end position="70"/>
    </location>
</feature>
<evidence type="ECO:0000256" key="2">
    <source>
        <dbReference type="SAM" id="Phobius"/>
    </source>
</evidence>
<keyword evidence="4" id="KW-1185">Reference proteome</keyword>
<keyword evidence="2" id="KW-0812">Transmembrane</keyword>
<dbReference type="RefSeq" id="WP_067655500.1">
    <property type="nucleotide sequence ID" value="NZ_FQXG01000003.1"/>
</dbReference>
<dbReference type="Proteomes" id="UP000184268">
    <property type="component" value="Unassembled WGS sequence"/>
</dbReference>
<evidence type="ECO:0000313" key="3">
    <source>
        <dbReference type="EMBL" id="SHH59100.1"/>
    </source>
</evidence>
<evidence type="ECO:0000313" key="4">
    <source>
        <dbReference type="Proteomes" id="UP000184268"/>
    </source>
</evidence>
<evidence type="ECO:0000256" key="1">
    <source>
        <dbReference type="SAM" id="MobiDB-lite"/>
    </source>
</evidence>
<sequence>MTDNNDQNPEPEANWSVHEHSTLVLLLTLNQFRERLAAKYYGRFDKTLAFAIFLLSSSALSGITAATITLDSTSASEVASQHRPGEDGQPDEHTDDDNALNGDTDTAQTSNRSEGDTSNDSNQTSEHINNTWAVFLGFVGAIIAGMQAVWKPGEQAGKASNQVRSYRQMAIKAQRQPQKYDVNMLVEEWLSIIDGNAQFDCAFTAYAKHEAREELNLEEIYVGRIGRWNRLRLLYAGASSARIDRINSLQRPTPAPQQATQQQTEPKPEQQPDQEPDTP</sequence>
<feature type="transmembrane region" description="Helical" evidence="2">
    <location>
        <begin position="132"/>
        <end position="150"/>
    </location>
</feature>
<feature type="compositionally biased region" description="Polar residues" evidence="1">
    <location>
        <begin position="101"/>
        <end position="124"/>
    </location>
</feature>
<organism evidence="3 4">
    <name type="scientific">Ferrimonas marina</name>
    <dbReference type="NCBI Taxonomy" id="299255"/>
    <lineage>
        <taxon>Bacteria</taxon>
        <taxon>Pseudomonadati</taxon>
        <taxon>Pseudomonadota</taxon>
        <taxon>Gammaproteobacteria</taxon>
        <taxon>Alteromonadales</taxon>
        <taxon>Ferrimonadaceae</taxon>
        <taxon>Ferrimonas</taxon>
    </lineage>
</organism>
<reference evidence="3 4" key="1">
    <citation type="submission" date="2016-11" db="EMBL/GenBank/DDBJ databases">
        <authorList>
            <person name="Jaros S."/>
            <person name="Januszkiewicz K."/>
            <person name="Wedrychowicz H."/>
        </authorList>
    </citation>
    <scope>NUCLEOTIDE SEQUENCE [LARGE SCALE GENOMIC DNA]</scope>
    <source>
        <strain evidence="3 4">DSM 16917</strain>
    </source>
</reference>
<feature type="compositionally biased region" description="Basic and acidic residues" evidence="1">
    <location>
        <begin position="83"/>
        <end position="92"/>
    </location>
</feature>
<keyword evidence="2" id="KW-1133">Transmembrane helix</keyword>
<accession>A0A1M5U856</accession>
<keyword evidence="2" id="KW-0472">Membrane</keyword>
<protein>
    <submittedName>
        <fullName evidence="3">Uncharacterized protein</fullName>
    </submittedName>
</protein>